<comment type="caution">
    <text evidence="1">The sequence shown here is derived from an EMBL/GenBank/DDBJ whole genome shotgun (WGS) entry which is preliminary data.</text>
</comment>
<protein>
    <submittedName>
        <fullName evidence="1">Uncharacterized protein</fullName>
    </submittedName>
</protein>
<keyword evidence="2" id="KW-1185">Reference proteome</keyword>
<gene>
    <name evidence="1" type="ORF">BSTOLATCC_MIC24293</name>
</gene>
<dbReference type="Proteomes" id="UP001162131">
    <property type="component" value="Unassembled WGS sequence"/>
</dbReference>
<sequence length="186" mass="21852">MKFSKLEPLTLQKTGQVHNLWKDMLSQEEKSYLNSIDRGLLKNTISPNCLSKLAISDHQTIETKTYETFSKEYGVHILDRARLFQSEPTSPDFFRWKRFHNCPWANSSIALSHNPTPTKELSKKLLKDSKIKHQKYKSQQLSCERLSALKKAEEIEFHRRIELEKEKSKSLNRNCSLPRLYAKKPF</sequence>
<name>A0AAU9IYV3_9CILI</name>
<evidence type="ECO:0000313" key="2">
    <source>
        <dbReference type="Proteomes" id="UP001162131"/>
    </source>
</evidence>
<evidence type="ECO:0000313" key="1">
    <source>
        <dbReference type="EMBL" id="CAG9319745.1"/>
    </source>
</evidence>
<accession>A0AAU9IYV3</accession>
<organism evidence="1 2">
    <name type="scientific">Blepharisma stoltei</name>
    <dbReference type="NCBI Taxonomy" id="1481888"/>
    <lineage>
        <taxon>Eukaryota</taxon>
        <taxon>Sar</taxon>
        <taxon>Alveolata</taxon>
        <taxon>Ciliophora</taxon>
        <taxon>Postciliodesmatophora</taxon>
        <taxon>Heterotrichea</taxon>
        <taxon>Heterotrichida</taxon>
        <taxon>Blepharismidae</taxon>
        <taxon>Blepharisma</taxon>
    </lineage>
</organism>
<reference evidence="1" key="1">
    <citation type="submission" date="2021-09" db="EMBL/GenBank/DDBJ databases">
        <authorList>
            <consortium name="AG Swart"/>
            <person name="Singh M."/>
            <person name="Singh A."/>
            <person name="Seah K."/>
            <person name="Emmerich C."/>
        </authorList>
    </citation>
    <scope>NUCLEOTIDE SEQUENCE</scope>
    <source>
        <strain evidence="1">ATCC30299</strain>
    </source>
</reference>
<dbReference type="AlphaFoldDB" id="A0AAU9IYV3"/>
<dbReference type="EMBL" id="CAJZBQ010000023">
    <property type="protein sequence ID" value="CAG9319745.1"/>
    <property type="molecule type" value="Genomic_DNA"/>
</dbReference>
<proteinExistence type="predicted"/>